<evidence type="ECO:0000313" key="4">
    <source>
        <dbReference type="Proteomes" id="UP000018208"/>
    </source>
</evidence>
<evidence type="ECO:0000313" key="2">
    <source>
        <dbReference type="EMBL" id="EST45260.1"/>
    </source>
</evidence>
<name>V6LKV2_9EUKA</name>
<proteinExistence type="predicted"/>
<sequence length="171" mass="19032">MICTEACNSCHNSQTCIKCNHNYTLSTNFQCMQNCNQQKLNSYCYVQKELVNGLEINVQILKECNGLQSIPCFCGEAKNCALCYGNSKCSSCVAGYKMNEVGSCEICNKNLERIGVCPVQNKNIIAIWALLGGILVVFVLAACFVVFRVIKGKQEPMALPLLWDRNPEQLQ</sequence>
<protein>
    <submittedName>
        <fullName evidence="3">Cysteine-rich membrane protein 2</fullName>
    </submittedName>
</protein>
<dbReference type="EMBL" id="KI546100">
    <property type="protein sequence ID" value="EST45260.1"/>
    <property type="molecule type" value="Genomic_DNA"/>
</dbReference>
<reference evidence="3" key="2">
    <citation type="submission" date="2020-12" db="EMBL/GenBank/DDBJ databases">
        <title>New Spironucleus salmonicida genome in near-complete chromosomes.</title>
        <authorList>
            <person name="Xu F."/>
            <person name="Kurt Z."/>
            <person name="Jimenez-Gonzalez A."/>
            <person name="Astvaldsson A."/>
            <person name="Andersson J.O."/>
            <person name="Svard S.G."/>
        </authorList>
    </citation>
    <scope>NUCLEOTIDE SEQUENCE</scope>
    <source>
        <strain evidence="3">ATCC 50377</strain>
    </source>
</reference>
<dbReference type="VEuPathDB" id="GiardiaDB:SS50377_20205"/>
<organism evidence="2">
    <name type="scientific">Spironucleus salmonicida</name>
    <dbReference type="NCBI Taxonomy" id="348837"/>
    <lineage>
        <taxon>Eukaryota</taxon>
        <taxon>Metamonada</taxon>
        <taxon>Diplomonadida</taxon>
        <taxon>Hexamitidae</taxon>
        <taxon>Hexamitinae</taxon>
        <taxon>Spironucleus</taxon>
    </lineage>
</organism>
<feature type="transmembrane region" description="Helical" evidence="1">
    <location>
        <begin position="125"/>
        <end position="147"/>
    </location>
</feature>
<gene>
    <name evidence="2" type="ORF">SS50377_14836</name>
    <name evidence="3" type="ORF">SS50377_20205</name>
</gene>
<evidence type="ECO:0000256" key="1">
    <source>
        <dbReference type="SAM" id="Phobius"/>
    </source>
</evidence>
<evidence type="ECO:0000313" key="3">
    <source>
        <dbReference type="EMBL" id="KAH0576859.1"/>
    </source>
</evidence>
<keyword evidence="1" id="KW-0472">Membrane</keyword>
<keyword evidence="1" id="KW-1133">Transmembrane helix</keyword>
<accession>V6LKV2</accession>
<dbReference type="Proteomes" id="UP000018208">
    <property type="component" value="Unassembled WGS sequence"/>
</dbReference>
<dbReference type="EMBL" id="AUWU02000001">
    <property type="protein sequence ID" value="KAH0576859.1"/>
    <property type="molecule type" value="Genomic_DNA"/>
</dbReference>
<reference evidence="2 3" key="1">
    <citation type="journal article" date="2014" name="PLoS Genet.">
        <title>The Genome of Spironucleus salmonicida Highlights a Fish Pathogen Adapted to Fluctuating Environments.</title>
        <authorList>
            <person name="Xu F."/>
            <person name="Jerlstrom-Hultqvist J."/>
            <person name="Einarsson E."/>
            <person name="Astvaldsson A."/>
            <person name="Svard S.G."/>
            <person name="Andersson J.O."/>
        </authorList>
    </citation>
    <scope>NUCLEOTIDE SEQUENCE</scope>
    <source>
        <strain evidence="3">ATCC 50377</strain>
    </source>
</reference>
<dbReference type="AlphaFoldDB" id="V6LKV2"/>
<keyword evidence="1" id="KW-0812">Transmembrane</keyword>
<keyword evidence="4" id="KW-1185">Reference proteome</keyword>